<feature type="transmembrane region" description="Helical" evidence="10">
    <location>
        <begin position="354"/>
        <end position="372"/>
    </location>
</feature>
<dbReference type="InterPro" id="IPR043428">
    <property type="entry name" value="LivM-like"/>
</dbReference>
<evidence type="ECO:0000256" key="5">
    <source>
        <dbReference type="ARBA" id="ARBA00022970"/>
    </source>
</evidence>
<feature type="transmembrane region" description="Helical" evidence="10">
    <location>
        <begin position="528"/>
        <end position="549"/>
    </location>
</feature>
<keyword evidence="2" id="KW-0813">Transport</keyword>
<gene>
    <name evidence="11" type="ORF">UFOPK4237_01594</name>
</gene>
<feature type="region of interest" description="Disordered" evidence="9">
    <location>
        <begin position="653"/>
        <end position="672"/>
    </location>
</feature>
<feature type="transmembrane region" description="Helical" evidence="10">
    <location>
        <begin position="145"/>
        <end position="163"/>
    </location>
</feature>
<feature type="transmembrane region" description="Helical" evidence="10">
    <location>
        <begin position="555"/>
        <end position="577"/>
    </location>
</feature>
<dbReference type="PANTHER" id="PTHR11795">
    <property type="entry name" value="BRANCHED-CHAIN AMINO ACID TRANSPORT SYSTEM PERMEASE PROTEIN LIVH"/>
    <property type="match status" value="1"/>
</dbReference>
<dbReference type="CDD" id="cd06581">
    <property type="entry name" value="TM_PBP1_LivM_like"/>
    <property type="match status" value="1"/>
</dbReference>
<feature type="transmembrane region" description="Helical" evidence="10">
    <location>
        <begin position="217"/>
        <end position="235"/>
    </location>
</feature>
<feature type="transmembrane region" description="Helical" evidence="10">
    <location>
        <begin position="440"/>
        <end position="458"/>
    </location>
</feature>
<evidence type="ECO:0000256" key="10">
    <source>
        <dbReference type="SAM" id="Phobius"/>
    </source>
</evidence>
<keyword evidence="3" id="KW-1003">Cell membrane</keyword>
<keyword evidence="5" id="KW-0029">Amino-acid transport</keyword>
<evidence type="ECO:0000256" key="1">
    <source>
        <dbReference type="ARBA" id="ARBA00004651"/>
    </source>
</evidence>
<comment type="subcellular location">
    <subcellularLocation>
        <location evidence="1">Cell membrane</location>
        <topology evidence="1">Multi-pass membrane protein</topology>
    </subcellularLocation>
</comment>
<dbReference type="GO" id="GO:0006865">
    <property type="term" value="P:amino acid transport"/>
    <property type="evidence" value="ECO:0007669"/>
    <property type="project" value="UniProtKB-KW"/>
</dbReference>
<dbReference type="InterPro" id="IPR052157">
    <property type="entry name" value="BCAA_transport_permease"/>
</dbReference>
<dbReference type="Pfam" id="PF02653">
    <property type="entry name" value="BPD_transp_2"/>
    <property type="match status" value="2"/>
</dbReference>
<dbReference type="PANTHER" id="PTHR11795:SF445">
    <property type="entry name" value="AMINO ACID ABC TRANSPORTER PERMEASE PROTEIN"/>
    <property type="match status" value="1"/>
</dbReference>
<dbReference type="GO" id="GO:0015658">
    <property type="term" value="F:branched-chain amino acid transmembrane transporter activity"/>
    <property type="evidence" value="ECO:0007669"/>
    <property type="project" value="InterPro"/>
</dbReference>
<feature type="transmembrane region" description="Helical" evidence="10">
    <location>
        <begin position="488"/>
        <end position="507"/>
    </location>
</feature>
<organism evidence="11">
    <name type="scientific">freshwater metagenome</name>
    <dbReference type="NCBI Taxonomy" id="449393"/>
    <lineage>
        <taxon>unclassified sequences</taxon>
        <taxon>metagenomes</taxon>
        <taxon>ecological metagenomes</taxon>
    </lineage>
</organism>
<dbReference type="AlphaFoldDB" id="A0A6J7SR36"/>
<keyword evidence="7 10" id="KW-0472">Membrane</keyword>
<evidence type="ECO:0000313" key="11">
    <source>
        <dbReference type="EMBL" id="CAB5042678.1"/>
    </source>
</evidence>
<feature type="transmembrane region" description="Helical" evidence="10">
    <location>
        <begin position="31"/>
        <end position="50"/>
    </location>
</feature>
<evidence type="ECO:0000256" key="8">
    <source>
        <dbReference type="ARBA" id="ARBA00037998"/>
    </source>
</evidence>
<evidence type="ECO:0000256" key="9">
    <source>
        <dbReference type="SAM" id="MobiDB-lite"/>
    </source>
</evidence>
<comment type="similarity">
    <text evidence="8">Belongs to the binding-protein-dependent transport system permease family. LivHM subfamily.</text>
</comment>
<accession>A0A6J7SR36</accession>
<sequence length="672" mass="71100">MLSFVIAGLAVGALYAMSAMALVITYNASRVFNFAQGGMAFFLAYCFYFLSNSDTGLGWNSWIAAAFVVIIIGPALGLFLWWILLGKLGNLAPLTKVAVMIGTQVALVAVTTLIFGHDPVYLVYGPVGEPSVIFSIFDVNVSNEQFIIIVTAAVVALGGYWVLNKTMAGLITRGSVDSELMTVLAGTNPKFVVAATWAVGTGIAGLAGLMVLPKVGLSPTGFANLIAASMAGAVIGKFTHLWRAFFGALILGITQEVLVLYLPSDGLLGTALRPSLPFLFMVVAVLIYSRSKDVRADTQKVEVAAVNNAYEVSLSHYLTVMRNPKGHWDRYVGYLALVLVMVGIPILFNEYWTGLIAVGFCYTVVFLSYRLVTGEAGIISLAQISFAGIGVIAAAYVVNNDTVFGAKGSVPILLAMLIGGVVAGLTGVVVGMVCLPLGPLYAAIVTFAFALLIDQAVYTRDEFSNFGSGLPFGRPEIFGMSFTTPKTFYWFGMVVMFVVMFMLWSLHRSTTGLVFATIRASRVRAATLGFDIFVARLGVFALGAAVAGVGGTMVASFQLVAFPNGFIMVIGLVWFALAVAQGTSSMGGLAAGGMTLLLMPAIFSEFLPERLADLPVLLFGLVAINMVSDPIGINPGLRAHFRHLAIKMSGGSLHTAEPSADEKSESNVPAGV</sequence>
<evidence type="ECO:0000256" key="4">
    <source>
        <dbReference type="ARBA" id="ARBA00022692"/>
    </source>
</evidence>
<evidence type="ECO:0000256" key="2">
    <source>
        <dbReference type="ARBA" id="ARBA00022448"/>
    </source>
</evidence>
<dbReference type="InterPro" id="IPR001851">
    <property type="entry name" value="ABC_transp_permease"/>
</dbReference>
<dbReference type="CDD" id="cd06582">
    <property type="entry name" value="TM_PBP1_LivH_like"/>
    <property type="match status" value="1"/>
</dbReference>
<feature type="transmembrane region" description="Helical" evidence="10">
    <location>
        <begin position="242"/>
        <end position="262"/>
    </location>
</feature>
<evidence type="ECO:0000256" key="6">
    <source>
        <dbReference type="ARBA" id="ARBA00022989"/>
    </source>
</evidence>
<feature type="transmembrane region" description="Helical" evidence="10">
    <location>
        <begin position="6"/>
        <end position="24"/>
    </location>
</feature>
<dbReference type="EMBL" id="CAFBPZ010000152">
    <property type="protein sequence ID" value="CAB5042678.1"/>
    <property type="molecule type" value="Genomic_DNA"/>
</dbReference>
<evidence type="ECO:0000256" key="3">
    <source>
        <dbReference type="ARBA" id="ARBA00022475"/>
    </source>
</evidence>
<name>A0A6J7SR36_9ZZZZ</name>
<feature type="transmembrane region" description="Helical" evidence="10">
    <location>
        <begin position="191"/>
        <end position="211"/>
    </location>
</feature>
<dbReference type="GO" id="GO:0005886">
    <property type="term" value="C:plasma membrane"/>
    <property type="evidence" value="ECO:0007669"/>
    <property type="project" value="UniProtKB-SubCell"/>
</dbReference>
<proteinExistence type="inferred from homology"/>
<feature type="transmembrane region" description="Helical" evidence="10">
    <location>
        <begin position="589"/>
        <end position="608"/>
    </location>
</feature>
<keyword evidence="4 10" id="KW-0812">Transmembrane</keyword>
<feature type="transmembrane region" description="Helical" evidence="10">
    <location>
        <begin position="614"/>
        <end position="633"/>
    </location>
</feature>
<feature type="transmembrane region" description="Helical" evidence="10">
    <location>
        <begin position="410"/>
        <end position="433"/>
    </location>
</feature>
<reference evidence="11" key="1">
    <citation type="submission" date="2020-05" db="EMBL/GenBank/DDBJ databases">
        <authorList>
            <person name="Chiriac C."/>
            <person name="Salcher M."/>
            <person name="Ghai R."/>
            <person name="Kavagutti S V."/>
        </authorList>
    </citation>
    <scope>NUCLEOTIDE SEQUENCE</scope>
</reference>
<feature type="transmembrane region" description="Helical" evidence="10">
    <location>
        <begin position="331"/>
        <end position="348"/>
    </location>
</feature>
<feature type="transmembrane region" description="Helical" evidence="10">
    <location>
        <begin position="379"/>
        <end position="398"/>
    </location>
</feature>
<keyword evidence="6 10" id="KW-1133">Transmembrane helix</keyword>
<feature type="transmembrane region" description="Helical" evidence="10">
    <location>
        <begin position="268"/>
        <end position="288"/>
    </location>
</feature>
<feature type="transmembrane region" description="Helical" evidence="10">
    <location>
        <begin position="97"/>
        <end position="116"/>
    </location>
</feature>
<protein>
    <submittedName>
        <fullName evidence="11">Unannotated protein</fullName>
    </submittedName>
</protein>
<evidence type="ECO:0000256" key="7">
    <source>
        <dbReference type="ARBA" id="ARBA00023136"/>
    </source>
</evidence>
<feature type="transmembrane region" description="Helical" evidence="10">
    <location>
        <begin position="62"/>
        <end position="85"/>
    </location>
</feature>